<evidence type="ECO:0000313" key="1">
    <source>
        <dbReference type="EMBL" id="CAH1114852.1"/>
    </source>
</evidence>
<dbReference type="EMBL" id="OV651820">
    <property type="protein sequence ID" value="CAH1114852.1"/>
    <property type="molecule type" value="Genomic_DNA"/>
</dbReference>
<dbReference type="AlphaFoldDB" id="A0A9P0DED4"/>
<reference evidence="1" key="1">
    <citation type="submission" date="2022-01" db="EMBL/GenBank/DDBJ databases">
        <authorList>
            <person name="King R."/>
        </authorList>
    </citation>
    <scope>NUCLEOTIDE SEQUENCE</scope>
</reference>
<proteinExistence type="predicted"/>
<keyword evidence="2" id="KW-1185">Reference proteome</keyword>
<gene>
    <name evidence="1" type="ORF">PSYICH_LOCUS14886</name>
</gene>
<evidence type="ECO:0008006" key="3">
    <source>
        <dbReference type="Google" id="ProtNLM"/>
    </source>
</evidence>
<organism evidence="1 2">
    <name type="scientific">Psylliodes chrysocephalus</name>
    <dbReference type="NCBI Taxonomy" id="3402493"/>
    <lineage>
        <taxon>Eukaryota</taxon>
        <taxon>Metazoa</taxon>
        <taxon>Ecdysozoa</taxon>
        <taxon>Arthropoda</taxon>
        <taxon>Hexapoda</taxon>
        <taxon>Insecta</taxon>
        <taxon>Pterygota</taxon>
        <taxon>Neoptera</taxon>
        <taxon>Endopterygota</taxon>
        <taxon>Coleoptera</taxon>
        <taxon>Polyphaga</taxon>
        <taxon>Cucujiformia</taxon>
        <taxon>Chrysomeloidea</taxon>
        <taxon>Chrysomelidae</taxon>
        <taxon>Galerucinae</taxon>
        <taxon>Alticini</taxon>
        <taxon>Psylliodes</taxon>
    </lineage>
</organism>
<protein>
    <recommendedName>
        <fullName evidence="3">Pre-C2HC domain-containing protein</fullName>
    </recommendedName>
</protein>
<accession>A0A9P0DED4</accession>
<name>A0A9P0DED4_9CUCU</name>
<sequence>MIKKIKDGLLIETVSAAQTKRLLAIQKQHDMDVEVQPHKSLNKIKGVIYCPDLLNSTVDEILDDLKLQGVVSVYRNKSKKDGQLVDTPIHVLTFTTSILPKTVKVSFYSLPVRLYIPQPMRCFRYQKFGHTSMRYDKPQVCVCGKLIICINCNGTHSARSRMCPVYKQEMAIQEIKTKNNISYTEAKKKVIIPTPRQNTSYSQATSSLPHSTEQLIKNLIPVLIHALKSQFTIIPNTNSQLSQFSDDPRN</sequence>
<dbReference type="Proteomes" id="UP001153636">
    <property type="component" value="Chromosome 8"/>
</dbReference>
<evidence type="ECO:0000313" key="2">
    <source>
        <dbReference type="Proteomes" id="UP001153636"/>
    </source>
</evidence>
<dbReference type="OrthoDB" id="6776451at2759"/>